<keyword evidence="5 6" id="KW-0804">Transcription</keyword>
<evidence type="ECO:0000256" key="1">
    <source>
        <dbReference type="ARBA" id="ARBA00005952"/>
    </source>
</evidence>
<evidence type="ECO:0000256" key="5">
    <source>
        <dbReference type="ARBA" id="ARBA00023163"/>
    </source>
</evidence>
<dbReference type="InterPro" id="IPR006027">
    <property type="entry name" value="NusB_RsmB_TIM44"/>
</dbReference>
<accession>A0ABQ1IB70</accession>
<dbReference type="EMBL" id="BMDZ01000007">
    <property type="protein sequence ID" value="GGB30817.1"/>
    <property type="molecule type" value="Genomic_DNA"/>
</dbReference>
<keyword evidence="4 6" id="KW-0805">Transcription regulation</keyword>
<evidence type="ECO:0000259" key="8">
    <source>
        <dbReference type="Pfam" id="PF01029"/>
    </source>
</evidence>
<evidence type="ECO:0000313" key="9">
    <source>
        <dbReference type="EMBL" id="GGB30817.1"/>
    </source>
</evidence>
<organism evidence="9 10">
    <name type="scientific">Tistrella bauzanensis</name>
    <dbReference type="NCBI Taxonomy" id="657419"/>
    <lineage>
        <taxon>Bacteria</taxon>
        <taxon>Pseudomonadati</taxon>
        <taxon>Pseudomonadota</taxon>
        <taxon>Alphaproteobacteria</taxon>
        <taxon>Geminicoccales</taxon>
        <taxon>Geminicoccaceae</taxon>
        <taxon>Tistrella</taxon>
    </lineage>
</organism>
<dbReference type="NCBIfam" id="TIGR01951">
    <property type="entry name" value="nusB"/>
    <property type="match status" value="1"/>
</dbReference>
<evidence type="ECO:0000313" key="10">
    <source>
        <dbReference type="Proteomes" id="UP000603352"/>
    </source>
</evidence>
<protein>
    <recommendedName>
        <fullName evidence="6">Transcription antitermination protein NusB</fullName>
    </recommendedName>
    <alternativeName>
        <fullName evidence="6">Antitermination factor NusB</fullName>
    </alternativeName>
</protein>
<sequence length="197" mass="21272">MTDKQRDAAAKGAPAPGIRAPEPARSPKPIPRAGRGDGTREAGMARRTAARLAAVQALYQIDFSALKPEVVVTEFLNHRIGKVIDDGLELDADRDHFRDIVMGFAAAAAEIDPMLEASLAEGWRLERVEQTLRAILRAGAYELTARTDVPTAVIINEYVNVAHAFFAGGEPGFVNGVLDRLAGLLRKDHRGGRPTAR</sequence>
<feature type="compositionally biased region" description="Basic and acidic residues" evidence="7">
    <location>
        <begin position="34"/>
        <end position="44"/>
    </location>
</feature>
<dbReference type="InterPro" id="IPR011605">
    <property type="entry name" value="NusB_fam"/>
</dbReference>
<evidence type="ECO:0000256" key="6">
    <source>
        <dbReference type="HAMAP-Rule" id="MF_00073"/>
    </source>
</evidence>
<dbReference type="InterPro" id="IPR035926">
    <property type="entry name" value="NusB-like_sf"/>
</dbReference>
<comment type="similarity">
    <text evidence="1 6">Belongs to the NusB family.</text>
</comment>
<dbReference type="PANTHER" id="PTHR11078:SF3">
    <property type="entry name" value="ANTITERMINATION NUSB DOMAIN-CONTAINING PROTEIN"/>
    <property type="match status" value="1"/>
</dbReference>
<dbReference type="Proteomes" id="UP000603352">
    <property type="component" value="Unassembled WGS sequence"/>
</dbReference>
<feature type="domain" description="NusB/RsmB/TIM44" evidence="8">
    <location>
        <begin position="49"/>
        <end position="182"/>
    </location>
</feature>
<proteinExistence type="inferred from homology"/>
<comment type="caution">
    <text evidence="9">The sequence shown here is derived from an EMBL/GenBank/DDBJ whole genome shotgun (WGS) entry which is preliminary data.</text>
</comment>
<dbReference type="Pfam" id="PF01029">
    <property type="entry name" value="NusB"/>
    <property type="match status" value="1"/>
</dbReference>
<dbReference type="Gene3D" id="1.10.940.10">
    <property type="entry name" value="NusB-like"/>
    <property type="match status" value="1"/>
</dbReference>
<evidence type="ECO:0000256" key="3">
    <source>
        <dbReference type="ARBA" id="ARBA00022884"/>
    </source>
</evidence>
<feature type="region of interest" description="Disordered" evidence="7">
    <location>
        <begin position="1"/>
        <end position="45"/>
    </location>
</feature>
<keyword evidence="3 6" id="KW-0694">RNA-binding</keyword>
<keyword evidence="10" id="KW-1185">Reference proteome</keyword>
<dbReference type="HAMAP" id="MF_00073">
    <property type="entry name" value="NusB"/>
    <property type="match status" value="1"/>
</dbReference>
<keyword evidence="2 6" id="KW-0889">Transcription antitermination</keyword>
<evidence type="ECO:0000256" key="4">
    <source>
        <dbReference type="ARBA" id="ARBA00023015"/>
    </source>
</evidence>
<evidence type="ECO:0000256" key="2">
    <source>
        <dbReference type="ARBA" id="ARBA00022814"/>
    </source>
</evidence>
<comment type="function">
    <text evidence="6">Involved in transcription antitermination. Required for transcription of ribosomal RNA (rRNA) genes. Binds specifically to the boxA antiterminator sequence of the ribosomal RNA (rrn) operons.</text>
</comment>
<evidence type="ECO:0000256" key="7">
    <source>
        <dbReference type="SAM" id="MobiDB-lite"/>
    </source>
</evidence>
<dbReference type="SUPFAM" id="SSF48013">
    <property type="entry name" value="NusB-like"/>
    <property type="match status" value="1"/>
</dbReference>
<reference evidence="10" key="1">
    <citation type="journal article" date="2019" name="Int. J. Syst. Evol. Microbiol.">
        <title>The Global Catalogue of Microorganisms (GCM) 10K type strain sequencing project: providing services to taxonomists for standard genome sequencing and annotation.</title>
        <authorList>
            <consortium name="The Broad Institute Genomics Platform"/>
            <consortium name="The Broad Institute Genome Sequencing Center for Infectious Disease"/>
            <person name="Wu L."/>
            <person name="Ma J."/>
        </authorList>
    </citation>
    <scope>NUCLEOTIDE SEQUENCE [LARGE SCALE GENOMIC DNA]</scope>
    <source>
        <strain evidence="10">CGMCC 1.10188</strain>
    </source>
</reference>
<gene>
    <name evidence="6" type="primary">nusB</name>
    <name evidence="9" type="ORF">GCM10011505_10260</name>
</gene>
<name>A0ABQ1IB70_9PROT</name>
<dbReference type="PANTHER" id="PTHR11078">
    <property type="entry name" value="N UTILIZATION SUBSTANCE PROTEIN B-RELATED"/>
    <property type="match status" value="1"/>
</dbReference>